<proteinExistence type="predicted"/>
<gene>
    <name evidence="2" type="ORF">GTP69_08665</name>
</gene>
<dbReference type="EMBL" id="WWCT01000005">
    <property type="protein sequence ID" value="MYN26477.1"/>
    <property type="molecule type" value="Genomic_DNA"/>
</dbReference>
<accession>A0ABW9VXU7</accession>
<organism evidence="2 3">
    <name type="scientific">Duganella levis</name>
    <dbReference type="NCBI Taxonomy" id="2692169"/>
    <lineage>
        <taxon>Bacteria</taxon>
        <taxon>Pseudomonadati</taxon>
        <taxon>Pseudomonadota</taxon>
        <taxon>Betaproteobacteria</taxon>
        <taxon>Burkholderiales</taxon>
        <taxon>Oxalobacteraceae</taxon>
        <taxon>Telluria group</taxon>
        <taxon>Duganella</taxon>
    </lineage>
</organism>
<evidence type="ECO:0008006" key="4">
    <source>
        <dbReference type="Google" id="ProtNLM"/>
    </source>
</evidence>
<sequence>MKVLKMLRMLFFSFFLMPALCSATGQGEFKSRSQCMAKCMADPSAVPERQEKHDEVINDLKAKIKQESDPKKIKDLQDREESEVQKFLDQHEKFCTSICKYFPDN</sequence>
<evidence type="ECO:0000313" key="2">
    <source>
        <dbReference type="EMBL" id="MYN26477.1"/>
    </source>
</evidence>
<evidence type="ECO:0000256" key="1">
    <source>
        <dbReference type="SAM" id="SignalP"/>
    </source>
</evidence>
<keyword evidence="1" id="KW-0732">Signal</keyword>
<feature type="signal peptide" evidence="1">
    <location>
        <begin position="1"/>
        <end position="22"/>
    </location>
</feature>
<keyword evidence="3" id="KW-1185">Reference proteome</keyword>
<dbReference type="RefSeq" id="WP_161054497.1">
    <property type="nucleotide sequence ID" value="NZ_WWCT01000005.1"/>
</dbReference>
<protein>
    <recommendedName>
        <fullName evidence="4">DUF1090 family protein</fullName>
    </recommendedName>
</protein>
<feature type="chain" id="PRO_5047464814" description="DUF1090 family protein" evidence="1">
    <location>
        <begin position="23"/>
        <end position="105"/>
    </location>
</feature>
<reference evidence="2 3" key="1">
    <citation type="submission" date="2019-12" db="EMBL/GenBank/DDBJ databases">
        <title>Novel species isolated from a subtropical stream in China.</title>
        <authorList>
            <person name="Lu H."/>
        </authorList>
    </citation>
    <scope>NUCLEOTIDE SEQUENCE [LARGE SCALE GENOMIC DNA]</scope>
    <source>
        <strain evidence="2 3">CY42W</strain>
    </source>
</reference>
<name>A0ABW9VXU7_9BURK</name>
<dbReference type="Proteomes" id="UP000642144">
    <property type="component" value="Unassembled WGS sequence"/>
</dbReference>
<comment type="caution">
    <text evidence="2">The sequence shown here is derived from an EMBL/GenBank/DDBJ whole genome shotgun (WGS) entry which is preliminary data.</text>
</comment>
<evidence type="ECO:0000313" key="3">
    <source>
        <dbReference type="Proteomes" id="UP000642144"/>
    </source>
</evidence>